<evidence type="ECO:0000256" key="2">
    <source>
        <dbReference type="ARBA" id="ARBA00023015"/>
    </source>
</evidence>
<keyword evidence="3" id="KW-0238">DNA-binding</keyword>
<dbReference type="Proteomes" id="UP000256977">
    <property type="component" value="Unassembled WGS sequence"/>
</dbReference>
<evidence type="ECO:0000313" key="5">
    <source>
        <dbReference type="EMBL" id="RED76089.1"/>
    </source>
</evidence>
<dbReference type="Pfam" id="PF03965">
    <property type="entry name" value="Penicillinase_R"/>
    <property type="match status" value="1"/>
</dbReference>
<dbReference type="SUPFAM" id="SSF46785">
    <property type="entry name" value="Winged helix' DNA-binding domain"/>
    <property type="match status" value="1"/>
</dbReference>
<evidence type="ECO:0000256" key="4">
    <source>
        <dbReference type="ARBA" id="ARBA00023163"/>
    </source>
</evidence>
<keyword evidence="4" id="KW-0804">Transcription</keyword>
<comment type="similarity">
    <text evidence="1">Belongs to the BlaI transcriptional regulatory family.</text>
</comment>
<dbReference type="GO" id="GO:0003677">
    <property type="term" value="F:DNA binding"/>
    <property type="evidence" value="ECO:0007669"/>
    <property type="project" value="UniProtKB-KW"/>
</dbReference>
<evidence type="ECO:0000256" key="3">
    <source>
        <dbReference type="ARBA" id="ARBA00023125"/>
    </source>
</evidence>
<comment type="caution">
    <text evidence="5">The sequence shown here is derived from an EMBL/GenBank/DDBJ whole genome shotgun (WGS) entry which is preliminary data.</text>
</comment>
<dbReference type="AlphaFoldDB" id="A0A3D9JQM3"/>
<sequence>MKVPRMRMNEEGLNRFFGPLEAQIMQIVWNHKESTIRQVQEFLDEELSYTAVMTVMNRLHEKGHLKKKTTGAGRNRLSVFQSVQSKEEFLQEQTKAVTEDLVQEYGELVVNHLFDAVQKADPELLKLLEERLNEWKRDPS</sequence>
<dbReference type="GO" id="GO:0045892">
    <property type="term" value="P:negative regulation of DNA-templated transcription"/>
    <property type="evidence" value="ECO:0007669"/>
    <property type="project" value="InterPro"/>
</dbReference>
<dbReference type="OrthoDB" id="122824at2"/>
<protein>
    <submittedName>
        <fullName evidence="5">Putative transcriptional regulator</fullName>
    </submittedName>
</protein>
<accession>A0A3D9JQM3</accession>
<dbReference type="InterPro" id="IPR036390">
    <property type="entry name" value="WH_DNA-bd_sf"/>
</dbReference>
<dbReference type="InterPro" id="IPR036388">
    <property type="entry name" value="WH-like_DNA-bd_sf"/>
</dbReference>
<dbReference type="Gene3D" id="1.10.10.10">
    <property type="entry name" value="Winged helix-like DNA-binding domain superfamily/Winged helix DNA-binding domain"/>
    <property type="match status" value="1"/>
</dbReference>
<name>A0A3D9JQM3_9BACL</name>
<proteinExistence type="inferred from homology"/>
<evidence type="ECO:0000313" key="6">
    <source>
        <dbReference type="Proteomes" id="UP000256977"/>
    </source>
</evidence>
<dbReference type="EMBL" id="QRDZ01000013">
    <property type="protein sequence ID" value="RED76089.1"/>
    <property type="molecule type" value="Genomic_DNA"/>
</dbReference>
<keyword evidence="2" id="KW-0805">Transcription regulation</keyword>
<reference evidence="5 6" key="1">
    <citation type="submission" date="2018-07" db="EMBL/GenBank/DDBJ databases">
        <title>Genomic Encyclopedia of Type Strains, Phase III (KMG-III): the genomes of soil and plant-associated and newly described type strains.</title>
        <authorList>
            <person name="Whitman W."/>
        </authorList>
    </citation>
    <scope>NUCLEOTIDE SEQUENCE [LARGE SCALE GENOMIC DNA]</scope>
    <source>
        <strain evidence="5 6">CECT 7287</strain>
    </source>
</reference>
<evidence type="ECO:0000256" key="1">
    <source>
        <dbReference type="ARBA" id="ARBA00011046"/>
    </source>
</evidence>
<keyword evidence="6" id="KW-1185">Reference proteome</keyword>
<gene>
    <name evidence="5" type="ORF">DFP98_113149</name>
</gene>
<organism evidence="5 6">
    <name type="scientific">Cohnella phaseoli</name>
    <dbReference type="NCBI Taxonomy" id="456490"/>
    <lineage>
        <taxon>Bacteria</taxon>
        <taxon>Bacillati</taxon>
        <taxon>Bacillota</taxon>
        <taxon>Bacilli</taxon>
        <taxon>Bacillales</taxon>
        <taxon>Paenibacillaceae</taxon>
        <taxon>Cohnella</taxon>
    </lineage>
</organism>
<dbReference type="InterPro" id="IPR005650">
    <property type="entry name" value="BlaI_family"/>
</dbReference>